<keyword evidence="1 2" id="KW-0694">RNA-binding</keyword>
<evidence type="ECO:0000313" key="5">
    <source>
        <dbReference type="EMBL" id="KAF2073485.1"/>
    </source>
</evidence>
<sequence>MSENINLESINNVDNIDNNNNSSSINNADNIDHSNDTIKKDIQDIPIHRPQPQDTRVIIKCLPFFKSEELTPILNEQHVYPISIKMLGGPMKGTAFLDFSTNTEAHNAIEKLHGFQLLNKILKAEVVQNVKKSKAEKKINKMNAAKVNNSNNSNNNHNNISNSNNQKNVNKKNANHNQSTEEQQQNQSTNNPNPTSFMNSQPQNSHHHHHHYFGYPFYQSSSHNGGTEYYQNYYTQNTFYNNGDGSFKEYSPKQPSKQETIGFISKLLDGHPDFYQNVLELMKQMNLQFTNFGNGDGNSSHFSISSPISSTQSIQQKRKHDSIETLDITKEINNQQPALIKNVKEMKEEEEDEDDDDESKDMDYEQIKLLNELFPGIPETTAILKKQKLRQQQQQTKQTNNISYQTKHVTPTPTQIESHNQSTKQSIIQFSLKPQSISLTINTTENNDNDDEFKKDMITLDEINTNKEPQDIKVGEPSNKIYIKNLSKKVTEQELKNIYKRYFNNANDMNQGLVINHFKTGKLRNQAFVTFPTIELAVRALYETQGYKLLDKPFQIQFSKGSV</sequence>
<dbReference type="AlphaFoldDB" id="A0A8J4UYR8"/>
<feature type="compositionally biased region" description="Low complexity" evidence="3">
    <location>
        <begin position="175"/>
        <end position="196"/>
    </location>
</feature>
<dbReference type="EMBL" id="AJWJ01000201">
    <property type="protein sequence ID" value="KAF2073485.1"/>
    <property type="molecule type" value="Genomic_DNA"/>
</dbReference>
<evidence type="ECO:0000259" key="4">
    <source>
        <dbReference type="PROSITE" id="PS50102"/>
    </source>
</evidence>
<dbReference type="PANTHER" id="PTHR16105:SF0">
    <property type="entry name" value="RNA-BINDING REGION-CONTAINING PROTEIN 3"/>
    <property type="match status" value="1"/>
</dbReference>
<dbReference type="SMART" id="SM00360">
    <property type="entry name" value="RRM"/>
    <property type="match status" value="2"/>
</dbReference>
<dbReference type="GO" id="GO:0005689">
    <property type="term" value="C:U12-type spliceosomal complex"/>
    <property type="evidence" value="ECO:0007669"/>
    <property type="project" value="TreeGrafter"/>
</dbReference>
<keyword evidence="6" id="KW-1185">Reference proteome</keyword>
<proteinExistence type="predicted"/>
<dbReference type="Pfam" id="PF00076">
    <property type="entry name" value="RRM_1"/>
    <property type="match status" value="1"/>
</dbReference>
<organism evidence="5 6">
    <name type="scientific">Polysphondylium violaceum</name>
    <dbReference type="NCBI Taxonomy" id="133409"/>
    <lineage>
        <taxon>Eukaryota</taxon>
        <taxon>Amoebozoa</taxon>
        <taxon>Evosea</taxon>
        <taxon>Eumycetozoa</taxon>
        <taxon>Dictyostelia</taxon>
        <taxon>Dictyosteliales</taxon>
        <taxon>Dictyosteliaceae</taxon>
        <taxon>Polysphondylium</taxon>
    </lineage>
</organism>
<evidence type="ECO:0000256" key="3">
    <source>
        <dbReference type="SAM" id="MobiDB-lite"/>
    </source>
</evidence>
<dbReference type="InterPro" id="IPR012677">
    <property type="entry name" value="Nucleotide-bd_a/b_plait_sf"/>
</dbReference>
<dbReference type="OrthoDB" id="277802at2759"/>
<feature type="compositionally biased region" description="Low complexity" evidence="3">
    <location>
        <begin position="9"/>
        <end position="29"/>
    </location>
</feature>
<feature type="compositionally biased region" description="Low complexity" evidence="3">
    <location>
        <begin position="141"/>
        <end position="168"/>
    </location>
</feature>
<accession>A0A8J4UYR8</accession>
<dbReference type="GO" id="GO:0000398">
    <property type="term" value="P:mRNA splicing, via spliceosome"/>
    <property type="evidence" value="ECO:0007669"/>
    <property type="project" value="TreeGrafter"/>
</dbReference>
<dbReference type="SUPFAM" id="SSF54928">
    <property type="entry name" value="RNA-binding domain, RBD"/>
    <property type="match status" value="2"/>
</dbReference>
<feature type="domain" description="RRM" evidence="4">
    <location>
        <begin position="479"/>
        <end position="561"/>
    </location>
</feature>
<feature type="domain" description="RRM" evidence="4">
    <location>
        <begin position="55"/>
        <end position="129"/>
    </location>
</feature>
<dbReference type="Gene3D" id="3.30.70.330">
    <property type="match status" value="2"/>
</dbReference>
<dbReference type="InterPro" id="IPR000504">
    <property type="entry name" value="RRM_dom"/>
</dbReference>
<feature type="region of interest" description="Disordered" evidence="3">
    <location>
        <begin position="337"/>
        <end position="361"/>
    </location>
</feature>
<evidence type="ECO:0000256" key="1">
    <source>
        <dbReference type="ARBA" id="ARBA00022884"/>
    </source>
</evidence>
<feature type="region of interest" description="Disordered" evidence="3">
    <location>
        <begin position="1"/>
        <end position="30"/>
    </location>
</feature>
<dbReference type="Proteomes" id="UP000695562">
    <property type="component" value="Unassembled WGS sequence"/>
</dbReference>
<dbReference type="CDD" id="cd00590">
    <property type="entry name" value="RRM_SF"/>
    <property type="match status" value="1"/>
</dbReference>
<dbReference type="PROSITE" id="PS50102">
    <property type="entry name" value="RRM"/>
    <property type="match status" value="2"/>
</dbReference>
<feature type="compositionally biased region" description="Acidic residues" evidence="3">
    <location>
        <begin position="348"/>
        <end position="360"/>
    </location>
</feature>
<dbReference type="GO" id="GO:0030626">
    <property type="term" value="F:U12 snRNA binding"/>
    <property type="evidence" value="ECO:0007669"/>
    <property type="project" value="TreeGrafter"/>
</dbReference>
<gene>
    <name evidence="5" type="ORF">CYY_005194</name>
</gene>
<reference evidence="5" key="1">
    <citation type="submission" date="2020-01" db="EMBL/GenBank/DDBJ databases">
        <title>Development of genomics and gene disruption for Polysphondylium violaceum indicates a role for the polyketide synthase stlB in stalk morphogenesis.</title>
        <authorList>
            <person name="Narita B."/>
            <person name="Kawabe Y."/>
            <person name="Kin K."/>
            <person name="Saito T."/>
            <person name="Gibbs R."/>
            <person name="Kuspa A."/>
            <person name="Muzny D."/>
            <person name="Queller D."/>
            <person name="Richards S."/>
            <person name="Strassman J."/>
            <person name="Sucgang R."/>
            <person name="Worley K."/>
            <person name="Schaap P."/>
        </authorList>
    </citation>
    <scope>NUCLEOTIDE SEQUENCE</scope>
    <source>
        <strain evidence="5">QSvi11</strain>
    </source>
</reference>
<dbReference type="InterPro" id="IPR035979">
    <property type="entry name" value="RBD_domain_sf"/>
</dbReference>
<comment type="caution">
    <text evidence="5">The sequence shown here is derived from an EMBL/GenBank/DDBJ whole genome shotgun (WGS) entry which is preliminary data.</text>
</comment>
<evidence type="ECO:0000256" key="2">
    <source>
        <dbReference type="PROSITE-ProRule" id="PRU00176"/>
    </source>
</evidence>
<feature type="region of interest" description="Disordered" evidence="3">
    <location>
        <begin position="134"/>
        <end position="212"/>
    </location>
</feature>
<dbReference type="PANTHER" id="PTHR16105">
    <property type="entry name" value="RNA-BINDING REGION-CONTAINING PROTEIN 3"/>
    <property type="match status" value="1"/>
</dbReference>
<dbReference type="GO" id="GO:0097157">
    <property type="term" value="F:pre-mRNA intronic binding"/>
    <property type="evidence" value="ECO:0007669"/>
    <property type="project" value="TreeGrafter"/>
</dbReference>
<protein>
    <recommendedName>
        <fullName evidence="4">RRM domain-containing protein</fullName>
    </recommendedName>
</protein>
<evidence type="ECO:0000313" key="6">
    <source>
        <dbReference type="Proteomes" id="UP000695562"/>
    </source>
</evidence>
<name>A0A8J4UYR8_9MYCE</name>
<dbReference type="InterPro" id="IPR045164">
    <property type="entry name" value="RBM41/RNPC3"/>
</dbReference>